<dbReference type="STRING" id="471854.Dfer_2790"/>
<dbReference type="HOGENOM" id="CLU_3098253_0_0_10"/>
<dbReference type="Proteomes" id="UP000002011">
    <property type="component" value="Chromosome"/>
</dbReference>
<dbReference type="KEGG" id="dfe:Dfer_2790"/>
<dbReference type="EMBL" id="CP001619">
    <property type="protein sequence ID" value="ACT94005.1"/>
    <property type="molecule type" value="Genomic_DNA"/>
</dbReference>
<proteinExistence type="predicted"/>
<gene>
    <name evidence="1" type="ordered locus">Dfer_2790</name>
</gene>
<sequence>MKSKDKREKEFDAIRMTREIKERISREIEGMDVDQLKAYFAERRAKLYSGF</sequence>
<evidence type="ECO:0000313" key="1">
    <source>
        <dbReference type="EMBL" id="ACT94005.1"/>
    </source>
</evidence>
<organism evidence="1 2">
    <name type="scientific">Dyadobacter fermentans (strain ATCC 700827 / DSM 18053 / CIP 107007 / KCTC 52180 / NS114)</name>
    <dbReference type="NCBI Taxonomy" id="471854"/>
    <lineage>
        <taxon>Bacteria</taxon>
        <taxon>Pseudomonadati</taxon>
        <taxon>Bacteroidota</taxon>
        <taxon>Cytophagia</taxon>
        <taxon>Cytophagales</taxon>
        <taxon>Spirosomataceae</taxon>
        <taxon>Dyadobacter</taxon>
    </lineage>
</organism>
<dbReference type="AlphaFoldDB" id="C6W3M8"/>
<accession>C6W3M8</accession>
<reference evidence="1 2" key="1">
    <citation type="journal article" date="2009" name="Stand. Genomic Sci.">
        <title>Complete genome sequence of Dyadobacter fermentans type strain (NS114).</title>
        <authorList>
            <person name="Lang E."/>
            <person name="Lapidus A."/>
            <person name="Chertkov O."/>
            <person name="Brettin T."/>
            <person name="Detter J.C."/>
            <person name="Han C."/>
            <person name="Copeland A."/>
            <person name="Glavina Del Rio T."/>
            <person name="Nolan M."/>
            <person name="Chen F."/>
            <person name="Lucas S."/>
            <person name="Tice H."/>
            <person name="Cheng J.F."/>
            <person name="Land M."/>
            <person name="Hauser L."/>
            <person name="Chang Y.J."/>
            <person name="Jeffries C.D."/>
            <person name="Kopitz M."/>
            <person name="Bruce D."/>
            <person name="Goodwin L."/>
            <person name="Pitluck S."/>
            <person name="Ovchinnikova G."/>
            <person name="Pati A."/>
            <person name="Ivanova N."/>
            <person name="Mavrommatis K."/>
            <person name="Chen A."/>
            <person name="Palaniappan K."/>
            <person name="Chain P."/>
            <person name="Bristow J."/>
            <person name="Eisen J.A."/>
            <person name="Markowitz V."/>
            <person name="Hugenholtz P."/>
            <person name="Goker M."/>
            <person name="Rohde M."/>
            <person name="Kyrpides N.C."/>
            <person name="Klenk H.P."/>
        </authorList>
    </citation>
    <scope>NUCLEOTIDE SEQUENCE [LARGE SCALE GENOMIC DNA]</scope>
    <source>
        <strain evidence="2">ATCC 700827 / DSM 18053 / CIP 107007 / KCTC 52180 / NS114</strain>
    </source>
</reference>
<evidence type="ECO:0000313" key="2">
    <source>
        <dbReference type="Proteomes" id="UP000002011"/>
    </source>
</evidence>
<keyword evidence="2" id="KW-1185">Reference proteome</keyword>
<protein>
    <submittedName>
        <fullName evidence="1">Uncharacterized protein</fullName>
    </submittedName>
</protein>
<name>C6W3M8_DYAFD</name>